<proteinExistence type="predicted"/>
<feature type="chain" id="PRO_5034772376" description="Secreted protein" evidence="1">
    <location>
        <begin position="20"/>
        <end position="87"/>
    </location>
</feature>
<organism evidence="2 3">
    <name type="scientific">Accipiter nisus</name>
    <name type="common">Eurasian sparrowhawk</name>
    <dbReference type="NCBI Taxonomy" id="211598"/>
    <lineage>
        <taxon>Eukaryota</taxon>
        <taxon>Metazoa</taxon>
        <taxon>Chordata</taxon>
        <taxon>Craniata</taxon>
        <taxon>Vertebrata</taxon>
        <taxon>Euteleostomi</taxon>
        <taxon>Archelosauria</taxon>
        <taxon>Archosauria</taxon>
        <taxon>Dinosauria</taxon>
        <taxon>Saurischia</taxon>
        <taxon>Theropoda</taxon>
        <taxon>Coelurosauria</taxon>
        <taxon>Aves</taxon>
        <taxon>Neognathae</taxon>
        <taxon>Neoaves</taxon>
        <taxon>Telluraves</taxon>
        <taxon>Accipitrimorphae</taxon>
        <taxon>Accipitriformes</taxon>
        <taxon>Accipitridae</taxon>
        <taxon>Accipitrinae</taxon>
        <taxon>Accipiter</taxon>
    </lineage>
</organism>
<sequence>MRILCNFLILYMNVIPGASTKFLKLDSGRRAELLPLASRIVCSIAEPLYVKGIFFMYKPDCVVRHEHLPLSRSMDPCNTCSNIHAWV</sequence>
<dbReference type="Ensembl" id="ENSANIT00000001647.1">
    <property type="protein sequence ID" value="ENSANIP00000001604.1"/>
    <property type="gene ID" value="ENSANIG00000001155.1"/>
</dbReference>
<keyword evidence="1" id="KW-0732">Signal</keyword>
<accession>A0A8B9M3H3</accession>
<dbReference type="Proteomes" id="UP000694541">
    <property type="component" value="Unplaced"/>
</dbReference>
<keyword evidence="3" id="KW-1185">Reference proteome</keyword>
<evidence type="ECO:0008006" key="4">
    <source>
        <dbReference type="Google" id="ProtNLM"/>
    </source>
</evidence>
<feature type="signal peptide" evidence="1">
    <location>
        <begin position="1"/>
        <end position="19"/>
    </location>
</feature>
<evidence type="ECO:0000256" key="1">
    <source>
        <dbReference type="SAM" id="SignalP"/>
    </source>
</evidence>
<name>A0A8B9M3H3_9AVES</name>
<reference evidence="2" key="2">
    <citation type="submission" date="2025-09" db="UniProtKB">
        <authorList>
            <consortium name="Ensembl"/>
        </authorList>
    </citation>
    <scope>IDENTIFICATION</scope>
</reference>
<reference evidence="2" key="1">
    <citation type="submission" date="2025-08" db="UniProtKB">
        <authorList>
            <consortium name="Ensembl"/>
        </authorList>
    </citation>
    <scope>IDENTIFICATION</scope>
</reference>
<protein>
    <recommendedName>
        <fullName evidence="4">Secreted protein</fullName>
    </recommendedName>
</protein>
<evidence type="ECO:0000313" key="2">
    <source>
        <dbReference type="Ensembl" id="ENSANIP00000001604.1"/>
    </source>
</evidence>
<dbReference type="AlphaFoldDB" id="A0A8B9M3H3"/>
<evidence type="ECO:0000313" key="3">
    <source>
        <dbReference type="Proteomes" id="UP000694541"/>
    </source>
</evidence>